<dbReference type="GO" id="GO:0000976">
    <property type="term" value="F:transcription cis-regulatory region binding"/>
    <property type="evidence" value="ECO:0007669"/>
    <property type="project" value="TreeGrafter"/>
</dbReference>
<dbReference type="CDD" id="cd01543">
    <property type="entry name" value="PBP1_XylR"/>
    <property type="match status" value="1"/>
</dbReference>
<dbReference type="PANTHER" id="PTHR30146:SF24">
    <property type="entry name" value="XYLOSE OPERON REGULATORY PROTEIN"/>
    <property type="match status" value="1"/>
</dbReference>
<evidence type="ECO:0000313" key="6">
    <source>
        <dbReference type="Proteomes" id="UP000290848"/>
    </source>
</evidence>
<dbReference type="Gene3D" id="3.40.50.2300">
    <property type="match status" value="2"/>
</dbReference>
<reference evidence="5 6" key="1">
    <citation type="submission" date="2018-12" db="EMBL/GenBank/DDBJ databases">
        <title>The Draft Genome Sequence of the Soil Bacterium Pedobacter tournemirensis R1.</title>
        <authorList>
            <person name="He J."/>
        </authorList>
    </citation>
    <scope>NUCLEOTIDE SEQUENCE [LARGE SCALE GENOMIC DNA]</scope>
    <source>
        <strain evidence="5 6">R1</strain>
    </source>
</reference>
<organism evidence="5 6">
    <name type="scientific">Arcticibacter tournemirensis</name>
    <dbReference type="NCBI Taxonomy" id="699437"/>
    <lineage>
        <taxon>Bacteria</taxon>
        <taxon>Pseudomonadati</taxon>
        <taxon>Bacteroidota</taxon>
        <taxon>Sphingobacteriia</taxon>
        <taxon>Sphingobacteriales</taxon>
        <taxon>Sphingobacteriaceae</taxon>
        <taxon>Arcticibacter</taxon>
    </lineage>
</organism>
<accession>A0A4Q0MDR5</accession>
<dbReference type="Pfam" id="PF13377">
    <property type="entry name" value="Peripla_BP_3"/>
    <property type="match status" value="1"/>
</dbReference>
<dbReference type="InterPro" id="IPR046335">
    <property type="entry name" value="LacI/GalR-like_sensor"/>
</dbReference>
<comment type="caution">
    <text evidence="5">The sequence shown here is derived from an EMBL/GenBank/DDBJ whole genome shotgun (WGS) entry which is preliminary data.</text>
</comment>
<dbReference type="SUPFAM" id="SSF46689">
    <property type="entry name" value="Homeodomain-like"/>
    <property type="match status" value="1"/>
</dbReference>
<evidence type="ECO:0000256" key="3">
    <source>
        <dbReference type="ARBA" id="ARBA00023163"/>
    </source>
</evidence>
<dbReference type="GO" id="GO:0003700">
    <property type="term" value="F:DNA-binding transcription factor activity"/>
    <property type="evidence" value="ECO:0007669"/>
    <property type="project" value="InterPro"/>
</dbReference>
<evidence type="ECO:0000313" key="5">
    <source>
        <dbReference type="EMBL" id="RXF71263.1"/>
    </source>
</evidence>
<dbReference type="InterPro" id="IPR018060">
    <property type="entry name" value="HTH_AraC"/>
</dbReference>
<protein>
    <submittedName>
        <fullName evidence="5">Helix-turn-helix domain-containing protein</fullName>
    </submittedName>
</protein>
<sequence length="383" mass="43149">MPRKKVLVHLDSSRGYSRDLLRGIYAYNNSVSHWDIIFEPAYFLKNNKKRNDLGIIKQVKPDGCILEFAENVPDLIAMNIPIIQTTSVNLVKNIPYVKGNYASDARVAADYFQGKGFKILAFFGIQGLDWSEERKSNFQKMVSDSGGEFHEYSLKGDEADVLSHNFDELENWLKHLPKPVGILCCNDDFGQILINSCSAAGIKVPHEIAVLGIDNDELLCNITYPNLSSIRRNHIKTANAICSKLNSMMEGQKHTDEIIFTEAMEVIERTSTDTIVNSDPDVSKAISFISNNIHRTLKTSTVAEHVNLSVKVLNRKFKVGSGNTISEEIQMRKLSRFKQLLLANLSVKEIAFELGFTDISHVSRWFSNLEGVAPMEWKKKYAG</sequence>
<evidence type="ECO:0000256" key="1">
    <source>
        <dbReference type="ARBA" id="ARBA00023015"/>
    </source>
</evidence>
<dbReference type="RefSeq" id="WP_128768509.1">
    <property type="nucleotide sequence ID" value="NZ_RXOC01000003.1"/>
</dbReference>
<dbReference type="Gene3D" id="1.10.10.60">
    <property type="entry name" value="Homeodomain-like"/>
    <property type="match status" value="1"/>
</dbReference>
<evidence type="ECO:0000256" key="2">
    <source>
        <dbReference type="ARBA" id="ARBA00023125"/>
    </source>
</evidence>
<dbReference type="InterPro" id="IPR009057">
    <property type="entry name" value="Homeodomain-like_sf"/>
</dbReference>
<dbReference type="PANTHER" id="PTHR30146">
    <property type="entry name" value="LACI-RELATED TRANSCRIPTIONAL REPRESSOR"/>
    <property type="match status" value="1"/>
</dbReference>
<keyword evidence="3" id="KW-0804">Transcription</keyword>
<evidence type="ECO:0000259" key="4">
    <source>
        <dbReference type="PROSITE" id="PS01124"/>
    </source>
</evidence>
<dbReference type="AlphaFoldDB" id="A0A4Q0MDR5"/>
<dbReference type="Pfam" id="PF12833">
    <property type="entry name" value="HTH_18"/>
    <property type="match status" value="1"/>
</dbReference>
<keyword evidence="1" id="KW-0805">Transcription regulation</keyword>
<dbReference type="PROSITE" id="PS01124">
    <property type="entry name" value="HTH_ARAC_FAMILY_2"/>
    <property type="match status" value="1"/>
</dbReference>
<dbReference type="Proteomes" id="UP000290848">
    <property type="component" value="Unassembled WGS sequence"/>
</dbReference>
<dbReference type="InterPro" id="IPR028082">
    <property type="entry name" value="Peripla_BP_I"/>
</dbReference>
<dbReference type="SUPFAM" id="SSF53822">
    <property type="entry name" value="Periplasmic binding protein-like I"/>
    <property type="match status" value="1"/>
</dbReference>
<keyword evidence="2" id="KW-0238">DNA-binding</keyword>
<dbReference type="EMBL" id="RXOC01000003">
    <property type="protein sequence ID" value="RXF71263.1"/>
    <property type="molecule type" value="Genomic_DNA"/>
</dbReference>
<proteinExistence type="predicted"/>
<name>A0A4Q0MDR5_9SPHI</name>
<feature type="domain" description="HTH araC/xylS-type" evidence="4">
    <location>
        <begin position="283"/>
        <end position="380"/>
    </location>
</feature>
<gene>
    <name evidence="5" type="ORF">EKH83_06115</name>
</gene>
<dbReference type="SMART" id="SM00342">
    <property type="entry name" value="HTH_ARAC"/>
    <property type="match status" value="1"/>
</dbReference>